<proteinExistence type="predicted"/>
<accession>A0A0A9E707</accession>
<reference evidence="1" key="1">
    <citation type="submission" date="2014-09" db="EMBL/GenBank/DDBJ databases">
        <authorList>
            <person name="Magalhaes I.L.F."/>
            <person name="Oliveira U."/>
            <person name="Santos F.R."/>
            <person name="Vidigal T.H.D.A."/>
            <person name="Brescovit A.D."/>
            <person name="Santos A.J."/>
        </authorList>
    </citation>
    <scope>NUCLEOTIDE SEQUENCE</scope>
    <source>
        <tissue evidence="1">Shoot tissue taken approximately 20 cm above the soil surface</tissue>
    </source>
</reference>
<dbReference type="EMBL" id="GBRH01206133">
    <property type="protein sequence ID" value="JAD91762.1"/>
    <property type="molecule type" value="Transcribed_RNA"/>
</dbReference>
<dbReference type="AlphaFoldDB" id="A0A0A9E707"/>
<reference evidence="1" key="2">
    <citation type="journal article" date="2015" name="Data Brief">
        <title>Shoot transcriptome of the giant reed, Arundo donax.</title>
        <authorList>
            <person name="Barrero R.A."/>
            <person name="Guerrero F.D."/>
            <person name="Moolhuijzen P."/>
            <person name="Goolsby J.A."/>
            <person name="Tidwell J."/>
            <person name="Bellgard S.E."/>
            <person name="Bellgard M.I."/>
        </authorList>
    </citation>
    <scope>NUCLEOTIDE SEQUENCE</scope>
    <source>
        <tissue evidence="1">Shoot tissue taken approximately 20 cm above the soil surface</tissue>
    </source>
</reference>
<evidence type="ECO:0000313" key="1">
    <source>
        <dbReference type="EMBL" id="JAD91762.1"/>
    </source>
</evidence>
<sequence>MPPRCSAQEQQHPASESLVSMNLDLLKRMPLPGGHLGTLRSSLLARSWYWHALYSWCKK</sequence>
<protein>
    <submittedName>
        <fullName evidence="1">Uncharacterized protein</fullName>
    </submittedName>
</protein>
<organism evidence="1">
    <name type="scientific">Arundo donax</name>
    <name type="common">Giant reed</name>
    <name type="synonym">Donax arundinaceus</name>
    <dbReference type="NCBI Taxonomy" id="35708"/>
    <lineage>
        <taxon>Eukaryota</taxon>
        <taxon>Viridiplantae</taxon>
        <taxon>Streptophyta</taxon>
        <taxon>Embryophyta</taxon>
        <taxon>Tracheophyta</taxon>
        <taxon>Spermatophyta</taxon>
        <taxon>Magnoliopsida</taxon>
        <taxon>Liliopsida</taxon>
        <taxon>Poales</taxon>
        <taxon>Poaceae</taxon>
        <taxon>PACMAD clade</taxon>
        <taxon>Arundinoideae</taxon>
        <taxon>Arundineae</taxon>
        <taxon>Arundo</taxon>
    </lineage>
</organism>
<name>A0A0A9E707_ARUDO</name>